<comment type="subcellular location">
    <subcellularLocation>
        <location evidence="1">Membrane</location>
        <topology evidence="1">Multi-pass membrane protein</topology>
    </subcellularLocation>
</comment>
<feature type="transmembrane region" description="Helical" evidence="6">
    <location>
        <begin position="73"/>
        <end position="93"/>
    </location>
</feature>
<dbReference type="GO" id="GO:0022857">
    <property type="term" value="F:transmembrane transporter activity"/>
    <property type="evidence" value="ECO:0007669"/>
    <property type="project" value="InterPro"/>
</dbReference>
<evidence type="ECO:0000313" key="9">
    <source>
        <dbReference type="Proteomes" id="UP000182658"/>
    </source>
</evidence>
<dbReference type="OrthoDB" id="2130629at2759"/>
<evidence type="ECO:0000256" key="2">
    <source>
        <dbReference type="ARBA" id="ARBA00008335"/>
    </source>
</evidence>
<dbReference type="Pfam" id="PF07690">
    <property type="entry name" value="MFS_1"/>
    <property type="match status" value="1"/>
</dbReference>
<feature type="transmembrane region" description="Helical" evidence="6">
    <location>
        <begin position="163"/>
        <end position="186"/>
    </location>
</feature>
<dbReference type="EMBL" id="KV875101">
    <property type="protein sequence ID" value="OIW26046.1"/>
    <property type="molecule type" value="Genomic_DNA"/>
</dbReference>
<dbReference type="Gene3D" id="1.20.1250.20">
    <property type="entry name" value="MFS general substrate transporter like domains"/>
    <property type="match status" value="1"/>
</dbReference>
<evidence type="ECO:0000313" key="8">
    <source>
        <dbReference type="EMBL" id="OIW26046.1"/>
    </source>
</evidence>
<protein>
    <submittedName>
        <fullName evidence="8">MFS general substrate transporter</fullName>
    </submittedName>
</protein>
<feature type="transmembrane region" description="Helical" evidence="6">
    <location>
        <begin position="348"/>
        <end position="368"/>
    </location>
</feature>
<sequence>MKTDDIGSPDAAGVEIERLPFVCPESWPSWRKWVYIALVSYCDCLTFLVSMMLAPSVPQVLATFRPGGGGKPLGSFSVTVYILGFCIGPLLLAPLTDIYGRTRLYRVYIVGYIILTVACGLSPSLETLIVFRFFAGCFGGAPMAIGGAVIADMYPPGERMRPMACYSAGTMLGPTLGPVLGGIITGGLDWRWVFWIASILAGIAALGLFFVLPESHLPTLIRRHTRTSVTARQGGFESQTQESVHAEAFVTAVLTRAISLPGRIAFFHVPCALILVLICVFNGLTNMILSSLGSVYQTAYGFPTTTAGLSYLGIGLGGLTALAFARQMTRSVAVKFGGKTGAERPENALPFLFIVGPLGSAGLLWYGWSLEERLHWIMPIIGLFFFGFTYLSIRLATQIILVEAVPNFSASALAAHTVASSIGGAFLPLGTFPLYELVGYGWGNTVVAATNLAVCLIPLAMFAIARQQGSKWSMEVSLWIAE</sequence>
<dbReference type="InterPro" id="IPR036259">
    <property type="entry name" value="MFS_trans_sf"/>
</dbReference>
<evidence type="ECO:0000256" key="3">
    <source>
        <dbReference type="ARBA" id="ARBA00022692"/>
    </source>
</evidence>
<proteinExistence type="inferred from homology"/>
<feature type="transmembrane region" description="Helical" evidence="6">
    <location>
        <begin position="405"/>
        <end position="426"/>
    </location>
</feature>
<feature type="domain" description="Major facilitator superfamily (MFS) profile" evidence="7">
    <location>
        <begin position="35"/>
        <end position="468"/>
    </location>
</feature>
<name>A0A1J7IF07_9PEZI</name>
<evidence type="ECO:0000256" key="6">
    <source>
        <dbReference type="SAM" id="Phobius"/>
    </source>
</evidence>
<dbReference type="AlphaFoldDB" id="A0A1J7IF07"/>
<feature type="transmembrane region" description="Helical" evidence="6">
    <location>
        <begin position="105"/>
        <end position="123"/>
    </location>
</feature>
<dbReference type="Proteomes" id="UP000182658">
    <property type="component" value="Unassembled WGS sequence"/>
</dbReference>
<reference evidence="8 9" key="1">
    <citation type="submission" date="2016-10" db="EMBL/GenBank/DDBJ databases">
        <title>Draft genome sequence of Coniochaeta ligniaria NRRL30616, a lignocellulolytic fungus for bioabatement of inhibitors in plant biomass hydrolysates.</title>
        <authorList>
            <consortium name="DOE Joint Genome Institute"/>
            <person name="Jimenez D.J."/>
            <person name="Hector R.E."/>
            <person name="Riley R."/>
            <person name="Sun H."/>
            <person name="Grigoriev I.V."/>
            <person name="Van Elsas J.D."/>
            <person name="Nichols N.N."/>
        </authorList>
    </citation>
    <scope>NUCLEOTIDE SEQUENCE [LARGE SCALE GENOMIC DNA]</scope>
    <source>
        <strain evidence="8 9">NRRL 30616</strain>
    </source>
</reference>
<dbReference type="InterPro" id="IPR011701">
    <property type="entry name" value="MFS"/>
</dbReference>
<dbReference type="InterPro" id="IPR020846">
    <property type="entry name" value="MFS_dom"/>
</dbReference>
<dbReference type="PROSITE" id="PS50850">
    <property type="entry name" value="MFS"/>
    <property type="match status" value="1"/>
</dbReference>
<keyword evidence="9" id="KW-1185">Reference proteome</keyword>
<evidence type="ECO:0000256" key="1">
    <source>
        <dbReference type="ARBA" id="ARBA00004141"/>
    </source>
</evidence>
<feature type="transmembrane region" description="Helical" evidence="6">
    <location>
        <begin position="33"/>
        <end position="53"/>
    </location>
</feature>
<feature type="transmembrane region" description="Helical" evidence="6">
    <location>
        <begin position="309"/>
        <end position="327"/>
    </location>
</feature>
<dbReference type="PANTHER" id="PTHR23502:SF68">
    <property type="entry name" value="MULTIDRUG TRANSPORTER, PUTATIVE (AFU_ORTHOLOGUE AFUA_3G01120)-RELATED"/>
    <property type="match status" value="1"/>
</dbReference>
<feature type="transmembrane region" description="Helical" evidence="6">
    <location>
        <begin position="129"/>
        <end position="151"/>
    </location>
</feature>
<dbReference type="SUPFAM" id="SSF103473">
    <property type="entry name" value="MFS general substrate transporter"/>
    <property type="match status" value="1"/>
</dbReference>
<feature type="transmembrane region" description="Helical" evidence="6">
    <location>
        <begin position="264"/>
        <end position="289"/>
    </location>
</feature>
<keyword evidence="5 6" id="KW-0472">Membrane</keyword>
<accession>A0A1J7IF07</accession>
<dbReference type="STRING" id="1408157.A0A1J7IF07"/>
<evidence type="ECO:0000256" key="5">
    <source>
        <dbReference type="ARBA" id="ARBA00023136"/>
    </source>
</evidence>
<dbReference type="PANTHER" id="PTHR23502">
    <property type="entry name" value="MAJOR FACILITATOR SUPERFAMILY"/>
    <property type="match status" value="1"/>
</dbReference>
<dbReference type="GO" id="GO:0016020">
    <property type="term" value="C:membrane"/>
    <property type="evidence" value="ECO:0007669"/>
    <property type="project" value="UniProtKB-SubCell"/>
</dbReference>
<feature type="transmembrane region" description="Helical" evidence="6">
    <location>
        <begin position="446"/>
        <end position="465"/>
    </location>
</feature>
<keyword evidence="3 6" id="KW-0812">Transmembrane</keyword>
<dbReference type="InParanoid" id="A0A1J7IF07"/>
<evidence type="ECO:0000259" key="7">
    <source>
        <dbReference type="PROSITE" id="PS50850"/>
    </source>
</evidence>
<gene>
    <name evidence="8" type="ORF">CONLIGDRAFT_622017</name>
</gene>
<evidence type="ECO:0000256" key="4">
    <source>
        <dbReference type="ARBA" id="ARBA00022989"/>
    </source>
</evidence>
<feature type="transmembrane region" description="Helical" evidence="6">
    <location>
        <begin position="192"/>
        <end position="212"/>
    </location>
</feature>
<keyword evidence="4 6" id="KW-1133">Transmembrane helix</keyword>
<feature type="transmembrane region" description="Helical" evidence="6">
    <location>
        <begin position="374"/>
        <end position="393"/>
    </location>
</feature>
<comment type="similarity">
    <text evidence="2">Belongs to the major facilitator superfamily.</text>
</comment>
<organism evidence="8 9">
    <name type="scientific">Coniochaeta ligniaria NRRL 30616</name>
    <dbReference type="NCBI Taxonomy" id="1408157"/>
    <lineage>
        <taxon>Eukaryota</taxon>
        <taxon>Fungi</taxon>
        <taxon>Dikarya</taxon>
        <taxon>Ascomycota</taxon>
        <taxon>Pezizomycotina</taxon>
        <taxon>Sordariomycetes</taxon>
        <taxon>Sordariomycetidae</taxon>
        <taxon>Coniochaetales</taxon>
        <taxon>Coniochaetaceae</taxon>
        <taxon>Coniochaeta</taxon>
    </lineage>
</organism>